<dbReference type="InterPro" id="IPR027417">
    <property type="entry name" value="P-loop_NTPase"/>
</dbReference>
<dbReference type="Gene3D" id="1.20.5.5270">
    <property type="match status" value="1"/>
</dbReference>
<dbReference type="InterPro" id="IPR014721">
    <property type="entry name" value="Ribsml_uS5_D2-typ_fold_subgr"/>
</dbReference>
<feature type="binding site" evidence="9">
    <location>
        <begin position="628"/>
        <end position="635"/>
    </location>
    <ligand>
        <name>ATP</name>
        <dbReference type="ChEBI" id="CHEBI:30616"/>
    </ligand>
</feature>
<keyword evidence="15" id="KW-1185">Reference proteome</keyword>
<comment type="subunit">
    <text evidence="9">Homohexamer or homoheptamer. Organized in a ring with a central cavity.</text>
</comment>
<dbReference type="InterPro" id="IPR027065">
    <property type="entry name" value="Lon_Prtase"/>
</dbReference>
<comment type="caution">
    <text evidence="14">The sequence shown here is derived from an EMBL/GenBank/DDBJ whole genome shotgun (WGS) entry which is preliminary data.</text>
</comment>
<evidence type="ECO:0000256" key="4">
    <source>
        <dbReference type="ARBA" id="ARBA00022801"/>
    </source>
</evidence>
<dbReference type="Gene3D" id="1.20.58.1480">
    <property type="match status" value="1"/>
</dbReference>
<feature type="domain" description="Lon N-terminal" evidence="13">
    <location>
        <begin position="171"/>
        <end position="467"/>
    </location>
</feature>
<feature type="region of interest" description="Disordered" evidence="11">
    <location>
        <begin position="878"/>
        <end position="946"/>
    </location>
</feature>
<evidence type="ECO:0000256" key="1">
    <source>
        <dbReference type="ARBA" id="ARBA00004305"/>
    </source>
</evidence>
<feature type="compositionally biased region" description="Low complexity" evidence="11">
    <location>
        <begin position="129"/>
        <end position="158"/>
    </location>
</feature>
<dbReference type="SMART" id="SM00464">
    <property type="entry name" value="LON"/>
    <property type="match status" value="1"/>
</dbReference>
<feature type="compositionally biased region" description="Basic and acidic residues" evidence="11">
    <location>
        <begin position="261"/>
        <end position="270"/>
    </location>
</feature>
<dbReference type="GO" id="GO:0004252">
    <property type="term" value="F:serine-type endopeptidase activity"/>
    <property type="evidence" value="ECO:0007669"/>
    <property type="project" value="UniProtKB-EC"/>
</dbReference>
<accession>A0ABR1JSJ0</accession>
<keyword evidence="6 9" id="KW-0067">ATP-binding</keyword>
<dbReference type="CDD" id="cd19500">
    <property type="entry name" value="RecA-like_Lon"/>
    <property type="match status" value="1"/>
</dbReference>
<dbReference type="Pfam" id="PF22667">
    <property type="entry name" value="Lon_lid"/>
    <property type="match status" value="1"/>
</dbReference>
<evidence type="ECO:0000313" key="15">
    <source>
        <dbReference type="Proteomes" id="UP001498398"/>
    </source>
</evidence>
<dbReference type="Pfam" id="PF00004">
    <property type="entry name" value="AAA"/>
    <property type="match status" value="1"/>
</dbReference>
<dbReference type="InterPro" id="IPR004815">
    <property type="entry name" value="Lon_bac/euk-typ"/>
</dbReference>
<feature type="compositionally biased region" description="Low complexity" evidence="11">
    <location>
        <begin position="913"/>
        <end position="926"/>
    </location>
</feature>
<dbReference type="PRINTS" id="PR00830">
    <property type="entry name" value="ENDOLAPTASE"/>
</dbReference>
<evidence type="ECO:0000256" key="7">
    <source>
        <dbReference type="ARBA" id="ARBA00023125"/>
    </source>
</evidence>
<dbReference type="InterPro" id="IPR003959">
    <property type="entry name" value="ATPase_AAA_core"/>
</dbReference>
<comment type="catalytic activity">
    <reaction evidence="9">
        <text>Hydrolysis of proteins in presence of ATP.</text>
        <dbReference type="EC" id="3.4.21.53"/>
    </reaction>
</comment>
<evidence type="ECO:0000256" key="2">
    <source>
        <dbReference type="ARBA" id="ARBA00022670"/>
    </source>
</evidence>
<name>A0ABR1JSJ0_9AGAR</name>
<feature type="region of interest" description="Disordered" evidence="11">
    <location>
        <begin position="298"/>
        <end position="338"/>
    </location>
</feature>
<keyword evidence="5 9" id="KW-0720">Serine protease</keyword>
<dbReference type="InterPro" id="IPR046336">
    <property type="entry name" value="Lon_prtase_N_sf"/>
</dbReference>
<keyword evidence="7 9" id="KW-0238">DNA-binding</keyword>
<keyword evidence="2 9" id="KW-0645">Protease</keyword>
<dbReference type="Pfam" id="PF05362">
    <property type="entry name" value="Lon_C"/>
    <property type="match status" value="1"/>
</dbReference>
<comment type="function">
    <text evidence="9">ATP-dependent serine protease that mediates the selective degradation of misfolded, unassembled or oxidatively damaged polypeptides as well as certain short-lived regulatory proteins in the mitochondrial matrix. May also have a chaperone function in the assembly of inner membrane protein complexes. Participates in the regulation of mitochondrial gene expression and in the maintenance of the integrity of the mitochondrial genome. Binds to mitochondrial DNA in a site-specific manner.</text>
</comment>
<evidence type="ECO:0000256" key="9">
    <source>
        <dbReference type="HAMAP-Rule" id="MF_03120"/>
    </source>
</evidence>
<dbReference type="HAMAP" id="MF_03120">
    <property type="entry name" value="lonm_euk"/>
    <property type="match status" value="1"/>
</dbReference>
<evidence type="ECO:0000256" key="3">
    <source>
        <dbReference type="ARBA" id="ARBA00022741"/>
    </source>
</evidence>
<evidence type="ECO:0000256" key="5">
    <source>
        <dbReference type="ARBA" id="ARBA00022825"/>
    </source>
</evidence>
<evidence type="ECO:0000256" key="8">
    <source>
        <dbReference type="ARBA" id="ARBA00023128"/>
    </source>
</evidence>
<dbReference type="PROSITE" id="PS51786">
    <property type="entry name" value="LON_PROTEOLYTIC"/>
    <property type="match status" value="1"/>
</dbReference>
<dbReference type="EMBL" id="JBANRG010000005">
    <property type="protein sequence ID" value="KAK7466175.1"/>
    <property type="molecule type" value="Genomic_DNA"/>
</dbReference>
<dbReference type="Gene3D" id="2.30.130.40">
    <property type="entry name" value="LON domain-like"/>
    <property type="match status" value="1"/>
</dbReference>
<dbReference type="Gene3D" id="3.40.50.300">
    <property type="entry name" value="P-loop containing nucleotide triphosphate hydrolases"/>
    <property type="match status" value="1"/>
</dbReference>
<evidence type="ECO:0000256" key="6">
    <source>
        <dbReference type="ARBA" id="ARBA00022840"/>
    </source>
</evidence>
<feature type="region of interest" description="Disordered" evidence="11">
    <location>
        <begin position="797"/>
        <end position="825"/>
    </location>
</feature>
<dbReference type="InterPro" id="IPR003593">
    <property type="entry name" value="AAA+_ATPase"/>
</dbReference>
<dbReference type="GO" id="GO:0006508">
    <property type="term" value="P:proteolysis"/>
    <property type="evidence" value="ECO:0007669"/>
    <property type="project" value="UniProtKB-KW"/>
</dbReference>
<dbReference type="Gene3D" id="3.30.230.10">
    <property type="match status" value="1"/>
</dbReference>
<dbReference type="NCBIfam" id="TIGR00763">
    <property type="entry name" value="lon"/>
    <property type="match status" value="1"/>
</dbReference>
<feature type="region of interest" description="Disordered" evidence="11">
    <location>
        <begin position="1"/>
        <end position="25"/>
    </location>
</feature>
<feature type="compositionally biased region" description="Low complexity" evidence="11">
    <location>
        <begin position="248"/>
        <end position="259"/>
    </location>
</feature>
<keyword evidence="8 9" id="KW-0496">Mitochondrion</keyword>
<protein>
    <recommendedName>
        <fullName evidence="9">Lon protease homolog, mitochondrial</fullName>
        <ecNumber evidence="9">3.4.21.53</ecNumber>
    </recommendedName>
</protein>
<reference evidence="14 15" key="1">
    <citation type="submission" date="2024-01" db="EMBL/GenBank/DDBJ databases">
        <title>A draft genome for the cacao thread blight pathogen Marasmiellus scandens.</title>
        <authorList>
            <person name="Baruah I.K."/>
            <person name="Leung J."/>
            <person name="Bukari Y."/>
            <person name="Amoako-Attah I."/>
            <person name="Meinhardt L.W."/>
            <person name="Bailey B.A."/>
            <person name="Cohen S.P."/>
        </authorList>
    </citation>
    <scope>NUCLEOTIDE SEQUENCE [LARGE SCALE GENOMIC DNA]</scope>
    <source>
        <strain evidence="14 15">GH-19</strain>
    </source>
</reference>
<organism evidence="14 15">
    <name type="scientific">Marasmiellus scandens</name>
    <dbReference type="NCBI Taxonomy" id="2682957"/>
    <lineage>
        <taxon>Eukaryota</taxon>
        <taxon>Fungi</taxon>
        <taxon>Dikarya</taxon>
        <taxon>Basidiomycota</taxon>
        <taxon>Agaricomycotina</taxon>
        <taxon>Agaricomycetes</taxon>
        <taxon>Agaricomycetidae</taxon>
        <taxon>Agaricales</taxon>
        <taxon>Marasmiineae</taxon>
        <taxon>Omphalotaceae</taxon>
        <taxon>Marasmiellus</taxon>
    </lineage>
</organism>
<dbReference type="Gene3D" id="1.10.8.60">
    <property type="match status" value="1"/>
</dbReference>
<feature type="compositionally biased region" description="Basic and acidic residues" evidence="11">
    <location>
        <begin position="101"/>
        <end position="120"/>
    </location>
</feature>
<keyword evidence="4 9" id="KW-0378">Hydrolase</keyword>
<dbReference type="EC" id="3.4.21.53" evidence="9"/>
<dbReference type="InterPro" id="IPR003111">
    <property type="entry name" value="Lon_prtase_N"/>
</dbReference>
<feature type="active site" evidence="9 10">
    <location>
        <position position="1114"/>
    </location>
</feature>
<proteinExistence type="inferred from homology"/>
<evidence type="ECO:0000259" key="13">
    <source>
        <dbReference type="PROSITE" id="PS51787"/>
    </source>
</evidence>
<dbReference type="InterPro" id="IPR008269">
    <property type="entry name" value="Lon_proteolytic"/>
</dbReference>
<feature type="compositionally biased region" description="Basic and acidic residues" evidence="11">
    <location>
        <begin position="807"/>
        <end position="820"/>
    </location>
</feature>
<dbReference type="InterPro" id="IPR054594">
    <property type="entry name" value="Lon_lid"/>
</dbReference>
<evidence type="ECO:0000259" key="12">
    <source>
        <dbReference type="PROSITE" id="PS51786"/>
    </source>
</evidence>
<dbReference type="PANTHER" id="PTHR43718:SF2">
    <property type="entry name" value="LON PROTEASE HOMOLOG, MITOCHONDRIAL"/>
    <property type="match status" value="1"/>
</dbReference>
<dbReference type="InterPro" id="IPR015947">
    <property type="entry name" value="PUA-like_sf"/>
</dbReference>
<feature type="region of interest" description="Disordered" evidence="11">
    <location>
        <begin position="248"/>
        <end position="272"/>
    </location>
</feature>
<dbReference type="Proteomes" id="UP001498398">
    <property type="component" value="Unassembled WGS sequence"/>
</dbReference>
<sequence length="1172" mass="126871">MSRRTLSSSATTLTTLSSSSPTTCTRRRNLLSSSFSFFSPSTTTTTSTLTSTSLALASRRYRTQCGPRHPLHPRTFSQSFSAEARRTPVLGYPRWINSRTRASDEQEGDKGDEGASSKDGGEEDEAPPSSSSSNSSSNSGSSSSGSSSNSSSGSSGSNIAKPSIPENYPQLLALPIARRPLFPGFYKAVVIRNPAVVSAIKEMMKRGQPYLGAFLLKDDNEDADVITDLNKVYDVGVFAQITSVFPASTPSEGAAPGAPGEKGKEQKEEEGLTAVLYPHRRIKITELVKAGTAETPFSQAKVEDVDAEEAQLPTPPSSPAPESEAEGVKEQTEVQEPASALGPIQTSFLHSYPISIVNVVNLSTEPYAKDKDGQQSQHVRAFMSEIISVFKDIAQLNPLFRDQITNFSINQVSNVSSNVFDEPDKLADFAAAVSSSSGSTHELQEVLASLSVPDRLRKALLVLKKELINAQLQNKISRDVDSKIAKRQKEYYLMEQLKGIKKELGLEGDGREKLIQRFRERVDGKPEEGIPGLKMPETVKKVFEEELNKLSTLEPSQSEANVTRNYLEWLTTLPWGVHSPENFSITHARRVLDEDHYGLEDVKSRILEFLAVGKLRGTVEGKIILLVGPPGVGKTSVGKSVARALGREFFRFSVGGLTDVAEIKGHRRTYVGALPGKPIQALRRVGVSNPLILIDEIDKIGRGHNGDPSSALLEMLDPEQNDSFLDHYMDVPVNLSHILFVCTANNLSTIPAPLLDRMEVLEVSGYVSEEKAEIARRYLGPQAKKSAGLGPAEIIVPAEEEASSGEKSNEKKSKEEHGKEVATAAAQGDGTDVVLTDDAIDVLIKYYCRESGVRNLKKSIDKIYRKAALKIVQDLGEEVFPEPDPEEAKKDGEATTATKEAEESTTPPPNEPATTSSSSDSTASSTLEQDGKKNKKTVTTLTRQPMTIPPTVHIRITPENLKDYVGPPIYQKDRMYANEPPPGVSTGLGYLGNGSGAVMPVEAMSMPGKGSLTLTGKLGEVIRESAQISLSYVKAHAYELGITNSPNESFLEGKDIHVHMPEGSIGKEGPSAGTAILTAFVSLFTGRRVNGDIAMTGEISLVGQVLPVGGLKEKILAAHRAQIKTIIAPAANQADIEENVPESVKEGIKFVYVEDVKEVLREVFGDDFGRKE</sequence>
<keyword evidence="3 9" id="KW-0547">Nucleotide-binding</keyword>
<feature type="region of interest" description="Disordered" evidence="11">
    <location>
        <begin position="95"/>
        <end position="162"/>
    </location>
</feature>
<dbReference type="PROSITE" id="PS51787">
    <property type="entry name" value="LON_N"/>
    <property type="match status" value="1"/>
</dbReference>
<dbReference type="Pfam" id="PF02190">
    <property type="entry name" value="LON_substr_bdg"/>
    <property type="match status" value="1"/>
</dbReference>
<evidence type="ECO:0000256" key="10">
    <source>
        <dbReference type="PROSITE-ProRule" id="PRU01122"/>
    </source>
</evidence>
<dbReference type="SUPFAM" id="SSF52540">
    <property type="entry name" value="P-loop containing nucleoside triphosphate hydrolases"/>
    <property type="match status" value="1"/>
</dbReference>
<comment type="similarity">
    <text evidence="9 10">Belongs to the peptidase S16 family.</text>
</comment>
<dbReference type="SMART" id="SM00382">
    <property type="entry name" value="AAA"/>
    <property type="match status" value="1"/>
</dbReference>
<dbReference type="SUPFAM" id="SSF54211">
    <property type="entry name" value="Ribosomal protein S5 domain 2-like"/>
    <property type="match status" value="1"/>
</dbReference>
<comment type="subcellular location">
    <subcellularLocation>
        <location evidence="1 9">Mitochondrion matrix</location>
    </subcellularLocation>
</comment>
<dbReference type="PANTHER" id="PTHR43718">
    <property type="entry name" value="LON PROTEASE"/>
    <property type="match status" value="1"/>
</dbReference>
<evidence type="ECO:0000256" key="11">
    <source>
        <dbReference type="SAM" id="MobiDB-lite"/>
    </source>
</evidence>
<dbReference type="SUPFAM" id="SSF88697">
    <property type="entry name" value="PUA domain-like"/>
    <property type="match status" value="1"/>
</dbReference>
<feature type="domain" description="Lon proteolytic" evidence="12">
    <location>
        <begin position="979"/>
        <end position="1166"/>
    </location>
</feature>
<evidence type="ECO:0000313" key="14">
    <source>
        <dbReference type="EMBL" id="KAK7466175.1"/>
    </source>
</evidence>
<dbReference type="InterPro" id="IPR027503">
    <property type="entry name" value="Lonm_euk"/>
</dbReference>
<dbReference type="InterPro" id="IPR020568">
    <property type="entry name" value="Ribosomal_Su5_D2-typ_SF"/>
</dbReference>
<feature type="active site" evidence="9 10">
    <location>
        <position position="1071"/>
    </location>
</feature>
<gene>
    <name evidence="14" type="primary">PIM1_1</name>
    <name evidence="9" type="synonym">PIM1</name>
    <name evidence="14" type="ORF">VKT23_004896</name>
</gene>